<evidence type="ECO:0000256" key="2">
    <source>
        <dbReference type="SAM" id="Phobius"/>
    </source>
</evidence>
<feature type="region of interest" description="Disordered" evidence="1">
    <location>
        <begin position="1"/>
        <end position="26"/>
    </location>
</feature>
<keyword evidence="4" id="KW-1185">Reference proteome</keyword>
<accession>A0AAN5C5Q3</accession>
<organism evidence="3 4">
    <name type="scientific">Pristionchus mayeri</name>
    <dbReference type="NCBI Taxonomy" id="1317129"/>
    <lineage>
        <taxon>Eukaryota</taxon>
        <taxon>Metazoa</taxon>
        <taxon>Ecdysozoa</taxon>
        <taxon>Nematoda</taxon>
        <taxon>Chromadorea</taxon>
        <taxon>Rhabditida</taxon>
        <taxon>Rhabditina</taxon>
        <taxon>Diplogasteromorpha</taxon>
        <taxon>Diplogasteroidea</taxon>
        <taxon>Neodiplogasteridae</taxon>
        <taxon>Pristionchus</taxon>
    </lineage>
</organism>
<feature type="transmembrane region" description="Helical" evidence="2">
    <location>
        <begin position="37"/>
        <end position="59"/>
    </location>
</feature>
<comment type="caution">
    <text evidence="3">The sequence shown here is derived from an EMBL/GenBank/DDBJ whole genome shotgun (WGS) entry which is preliminary data.</text>
</comment>
<evidence type="ECO:0000313" key="3">
    <source>
        <dbReference type="EMBL" id="GMR38463.1"/>
    </source>
</evidence>
<evidence type="ECO:0000256" key="1">
    <source>
        <dbReference type="SAM" id="MobiDB-lite"/>
    </source>
</evidence>
<dbReference type="AlphaFoldDB" id="A0AAN5C5Q3"/>
<gene>
    <name evidence="3" type="ORF">PMAYCL1PPCAC_08658</name>
</gene>
<feature type="compositionally biased region" description="Basic and acidic residues" evidence="1">
    <location>
        <begin position="69"/>
        <end position="95"/>
    </location>
</feature>
<feature type="compositionally biased region" description="Polar residues" evidence="1">
    <location>
        <begin position="119"/>
        <end position="136"/>
    </location>
</feature>
<reference evidence="4" key="1">
    <citation type="submission" date="2022-10" db="EMBL/GenBank/DDBJ databases">
        <title>Genome assembly of Pristionchus species.</title>
        <authorList>
            <person name="Yoshida K."/>
            <person name="Sommer R.J."/>
        </authorList>
    </citation>
    <scope>NUCLEOTIDE SEQUENCE [LARGE SCALE GENOMIC DNA]</scope>
    <source>
        <strain evidence="4">RS5460</strain>
    </source>
</reference>
<evidence type="ECO:0000313" key="4">
    <source>
        <dbReference type="Proteomes" id="UP001328107"/>
    </source>
</evidence>
<keyword evidence="2" id="KW-1133">Transmembrane helix</keyword>
<proteinExistence type="predicted"/>
<sequence length="152" mass="17289">SQSVTFAPLDNEPRRGSTPRPFQNQTLPDTIELSRPMIIIIVCVIVLVIIAIIITVIAIQFHDRQGPHYEFERPRDRSQATHQRTHEHQRIDRQQQQKPYQSSGGGYGPHQPGGVHDTYANNQPCSQNGSQHQQRFGNGYSRDEAPITWQNG</sequence>
<name>A0AAN5C5Q3_9BILA</name>
<feature type="non-terminal residue" evidence="3">
    <location>
        <position position="1"/>
    </location>
</feature>
<keyword evidence="2" id="KW-0472">Membrane</keyword>
<dbReference type="Proteomes" id="UP001328107">
    <property type="component" value="Unassembled WGS sequence"/>
</dbReference>
<feature type="region of interest" description="Disordered" evidence="1">
    <location>
        <begin position="69"/>
        <end position="152"/>
    </location>
</feature>
<protein>
    <submittedName>
        <fullName evidence="3">Uncharacterized protein</fullName>
    </submittedName>
</protein>
<dbReference type="EMBL" id="BTRK01000002">
    <property type="protein sequence ID" value="GMR38463.1"/>
    <property type="molecule type" value="Genomic_DNA"/>
</dbReference>
<keyword evidence="2" id="KW-0812">Transmembrane</keyword>